<accession>A0ACD3AFU3</accession>
<gene>
    <name evidence="1" type="ORF">BDN72DRAFT_846282</name>
</gene>
<evidence type="ECO:0000313" key="2">
    <source>
        <dbReference type="Proteomes" id="UP000308600"/>
    </source>
</evidence>
<name>A0ACD3AFU3_9AGAR</name>
<protein>
    <submittedName>
        <fullName evidence="1">Uncharacterized protein</fullName>
    </submittedName>
</protein>
<proteinExistence type="predicted"/>
<dbReference type="EMBL" id="ML208462">
    <property type="protein sequence ID" value="TFK64758.1"/>
    <property type="molecule type" value="Genomic_DNA"/>
</dbReference>
<keyword evidence="2" id="KW-1185">Reference proteome</keyword>
<evidence type="ECO:0000313" key="1">
    <source>
        <dbReference type="EMBL" id="TFK64758.1"/>
    </source>
</evidence>
<sequence>MDLGLYSQHVPFSQLLSLWSKSIQEGDDEPQDPLRQLLDTIKSEILSKYEKDSKHMPRKDKWTVQDLFSALEAWESSSSSDEKDSYADWANLVNCGLYLVKDLEKKVQGVNFRGKKGNVLLQHNDPNNFTLGHNRPTVRQPSTLFMTQKTADRIHDSHLMPRMESDDLRWTETTKKYATRPPQTNLGWDEVLMQFEHRKAKQKTEESEYFAKLQKLEFKELGSSAAVVIVYDEEVGLKVKGNDVQEEEQEEIAAVKEVDDMGPGPIERLRRLKAKGAVRSSPRGSNASTRVTEDLVDARHAASLPFIPEKDFTDDPYNQSGEYSAQRSSHISVIHVLSAVVIGRNLRLIHADRQGVIITDPIHVVRDFPLFLAMLFIFQRFLPEEWGRLPALSGTEFTPNFGDTPTTYTIGDTLYKSWGIVGRHTIVKSVKSPDGATYAAKFSWQYRPGKEREHLWLKRAWDALQPSDQVHIPQCIAWEEYGITTATIRERLGLPLDTGKSRRYYMVLLSPRISGNLRHEKMVGKIWLKAFWDCFKVYFKLWKSGICQGDITDTNMGVRVLEDSEHSGNTEQGWVGVLIDFDCATDTTNPEDERTGSRLFKSRAAHLDEQREWYDEVESFLWVGVFRTCVYGDPPKKEMTEAQAKKKEKLISWGRMQEDALLGAKTYWLEREGWKGHAAQRKQGANWKWVQELAKIVAAPGAKALGEQGLYDKIIKEVCTPSLEEAAEFM</sequence>
<organism evidence="1 2">
    <name type="scientific">Pluteus cervinus</name>
    <dbReference type="NCBI Taxonomy" id="181527"/>
    <lineage>
        <taxon>Eukaryota</taxon>
        <taxon>Fungi</taxon>
        <taxon>Dikarya</taxon>
        <taxon>Basidiomycota</taxon>
        <taxon>Agaricomycotina</taxon>
        <taxon>Agaricomycetes</taxon>
        <taxon>Agaricomycetidae</taxon>
        <taxon>Agaricales</taxon>
        <taxon>Pluteineae</taxon>
        <taxon>Pluteaceae</taxon>
        <taxon>Pluteus</taxon>
    </lineage>
</organism>
<dbReference type="Proteomes" id="UP000308600">
    <property type="component" value="Unassembled WGS sequence"/>
</dbReference>
<reference evidence="1 2" key="1">
    <citation type="journal article" date="2019" name="Nat. Ecol. Evol.">
        <title>Megaphylogeny resolves global patterns of mushroom evolution.</title>
        <authorList>
            <person name="Varga T."/>
            <person name="Krizsan K."/>
            <person name="Foldi C."/>
            <person name="Dima B."/>
            <person name="Sanchez-Garcia M."/>
            <person name="Sanchez-Ramirez S."/>
            <person name="Szollosi G.J."/>
            <person name="Szarkandi J.G."/>
            <person name="Papp V."/>
            <person name="Albert L."/>
            <person name="Andreopoulos W."/>
            <person name="Angelini C."/>
            <person name="Antonin V."/>
            <person name="Barry K.W."/>
            <person name="Bougher N.L."/>
            <person name="Buchanan P."/>
            <person name="Buyck B."/>
            <person name="Bense V."/>
            <person name="Catcheside P."/>
            <person name="Chovatia M."/>
            <person name="Cooper J."/>
            <person name="Damon W."/>
            <person name="Desjardin D."/>
            <person name="Finy P."/>
            <person name="Geml J."/>
            <person name="Haridas S."/>
            <person name="Hughes K."/>
            <person name="Justo A."/>
            <person name="Karasinski D."/>
            <person name="Kautmanova I."/>
            <person name="Kiss B."/>
            <person name="Kocsube S."/>
            <person name="Kotiranta H."/>
            <person name="LaButti K.M."/>
            <person name="Lechner B.E."/>
            <person name="Liimatainen K."/>
            <person name="Lipzen A."/>
            <person name="Lukacs Z."/>
            <person name="Mihaltcheva S."/>
            <person name="Morgado L.N."/>
            <person name="Niskanen T."/>
            <person name="Noordeloos M.E."/>
            <person name="Ohm R.A."/>
            <person name="Ortiz-Santana B."/>
            <person name="Ovrebo C."/>
            <person name="Racz N."/>
            <person name="Riley R."/>
            <person name="Savchenko A."/>
            <person name="Shiryaev A."/>
            <person name="Soop K."/>
            <person name="Spirin V."/>
            <person name="Szebenyi C."/>
            <person name="Tomsovsky M."/>
            <person name="Tulloss R.E."/>
            <person name="Uehling J."/>
            <person name="Grigoriev I.V."/>
            <person name="Vagvolgyi C."/>
            <person name="Papp T."/>
            <person name="Martin F.M."/>
            <person name="Miettinen O."/>
            <person name="Hibbett D.S."/>
            <person name="Nagy L.G."/>
        </authorList>
    </citation>
    <scope>NUCLEOTIDE SEQUENCE [LARGE SCALE GENOMIC DNA]</scope>
    <source>
        <strain evidence="1 2">NL-1719</strain>
    </source>
</reference>